<proteinExistence type="predicted"/>
<keyword evidence="1" id="KW-0472">Membrane</keyword>
<organism evidence="2 3">
    <name type="scientific">Arthrobacter alpinus</name>
    <dbReference type="NCBI Taxonomy" id="656366"/>
    <lineage>
        <taxon>Bacteria</taxon>
        <taxon>Bacillati</taxon>
        <taxon>Actinomycetota</taxon>
        <taxon>Actinomycetes</taxon>
        <taxon>Micrococcales</taxon>
        <taxon>Micrococcaceae</taxon>
        <taxon>Arthrobacter</taxon>
    </lineage>
</organism>
<reference evidence="2 3" key="2">
    <citation type="journal article" date="2016" name="J. Biotechnol.">
        <title>Complete genome sequence of Arthrobacter alpinus ERGS4:06, a yellow pigmented bacterium tolerant to cold and radiations isolated from Sikkim Himalaya.</title>
        <authorList>
            <person name="Kumar R."/>
            <person name="Singh D."/>
            <person name="Swarnkar M.K."/>
            <person name="Singh A.K."/>
            <person name="Kumar S."/>
        </authorList>
    </citation>
    <scope>NUCLEOTIDE SEQUENCE [LARGE SCALE GENOMIC DNA]</scope>
    <source>
        <strain evidence="2 3">ERGS4:06</strain>
    </source>
</reference>
<dbReference type="AlphaFoldDB" id="A0A0S2M4R1"/>
<protein>
    <submittedName>
        <fullName evidence="2">Uncharacterized protein</fullName>
    </submittedName>
</protein>
<keyword evidence="1" id="KW-1133">Transmembrane helix</keyword>
<sequence>MGSGGTVSSTRYQGENSLVQSIVLFVVFLALFLGGIFAFSYWSLESFAHAFIPAGLGLGLCALAFWFPMTILGRTDSAGE</sequence>
<evidence type="ECO:0000313" key="2">
    <source>
        <dbReference type="EMBL" id="ALO68630.1"/>
    </source>
</evidence>
<reference evidence="3" key="1">
    <citation type="submission" date="2015-11" db="EMBL/GenBank/DDBJ databases">
        <authorList>
            <person name="Kumar R."/>
            <person name="Singh D."/>
            <person name="Swarnkar M.K."/>
            <person name="Singh A.K."/>
            <person name="Kumar S."/>
        </authorList>
    </citation>
    <scope>NUCLEOTIDE SEQUENCE [LARGE SCALE GENOMIC DNA]</scope>
    <source>
        <strain evidence="3">ERGS4:06</strain>
    </source>
</reference>
<feature type="transmembrane region" description="Helical" evidence="1">
    <location>
        <begin position="48"/>
        <end position="67"/>
    </location>
</feature>
<keyword evidence="1" id="KW-0812">Transmembrane</keyword>
<name>A0A0S2M4R1_9MICC</name>
<dbReference type="Proteomes" id="UP000059574">
    <property type="component" value="Chromosome"/>
</dbReference>
<feature type="transmembrane region" description="Helical" evidence="1">
    <location>
        <begin position="21"/>
        <end position="42"/>
    </location>
</feature>
<evidence type="ECO:0000256" key="1">
    <source>
        <dbReference type="SAM" id="Phobius"/>
    </source>
</evidence>
<dbReference type="EMBL" id="CP013200">
    <property type="protein sequence ID" value="ALO68630.1"/>
    <property type="molecule type" value="Genomic_DNA"/>
</dbReference>
<gene>
    <name evidence="2" type="ORF">AS189_16335</name>
</gene>
<evidence type="ECO:0000313" key="3">
    <source>
        <dbReference type="Proteomes" id="UP000059574"/>
    </source>
</evidence>
<accession>A0A0S2M4R1</accession>